<evidence type="ECO:0000313" key="2">
    <source>
        <dbReference type="EMBL" id="QPG56624.1"/>
    </source>
</evidence>
<dbReference type="Pfam" id="PF09997">
    <property type="entry name" value="DUF2238"/>
    <property type="match status" value="1"/>
</dbReference>
<organism evidence="2 3">
    <name type="scientific">Shewanella eurypsychrophilus</name>
    <dbReference type="NCBI Taxonomy" id="2593656"/>
    <lineage>
        <taxon>Bacteria</taxon>
        <taxon>Pseudomonadati</taxon>
        <taxon>Pseudomonadota</taxon>
        <taxon>Gammaproteobacteria</taxon>
        <taxon>Alteromonadales</taxon>
        <taxon>Shewanellaceae</taxon>
        <taxon>Shewanella</taxon>
    </lineage>
</organism>
<gene>
    <name evidence="2" type="ORF">FM038_003670</name>
</gene>
<sequence>MNKQFAWLAIFLSVLLWSGIEPKDQFTWFLEVLPALIALPVLILTRQRFPLTSLAYALVLIHCVILMVGGHYTYAEVPLFDWIAEITGSDRNNYDKVGHFAQGFVPTLLAREIFIRLEVVKRGAWCNFLSLCFALAFSAFYELIEWWVALLTGEDAEAFLGTQGYIWDTQSDMGMALVGAVTCLVTLVKYHDGRLSKFHW</sequence>
<dbReference type="RefSeq" id="WP_142872004.1">
    <property type="nucleotide sequence ID" value="NZ_CP045503.2"/>
</dbReference>
<dbReference type="InterPro" id="IPR014509">
    <property type="entry name" value="YjdF-like"/>
</dbReference>
<accession>A0ABX6V477</accession>
<dbReference type="InterPro" id="IPR058534">
    <property type="entry name" value="YjdF"/>
</dbReference>
<feature type="transmembrane region" description="Helical" evidence="1">
    <location>
        <begin position="97"/>
        <end position="114"/>
    </location>
</feature>
<dbReference type="EMBL" id="CP045503">
    <property type="protein sequence ID" value="QPG56624.1"/>
    <property type="molecule type" value="Genomic_DNA"/>
</dbReference>
<proteinExistence type="predicted"/>
<dbReference type="Proteomes" id="UP000316416">
    <property type="component" value="Chromosome"/>
</dbReference>
<dbReference type="PIRSF" id="PIRSF020606">
    <property type="entry name" value="UCP020606"/>
    <property type="match status" value="1"/>
</dbReference>
<feature type="transmembrane region" description="Helical" evidence="1">
    <location>
        <begin position="126"/>
        <end position="144"/>
    </location>
</feature>
<name>A0ABX6V477_9GAMM</name>
<feature type="transmembrane region" description="Helical" evidence="1">
    <location>
        <begin position="173"/>
        <end position="190"/>
    </location>
</feature>
<keyword evidence="1" id="KW-1133">Transmembrane helix</keyword>
<reference evidence="2" key="1">
    <citation type="submission" date="2021-07" db="EMBL/GenBank/DDBJ databases">
        <title>Shewanella sp. YLB-07 whole genome sequence.</title>
        <authorList>
            <person name="Yu L."/>
        </authorList>
    </citation>
    <scope>NUCLEOTIDE SEQUENCE</scope>
    <source>
        <strain evidence="2">YLB-08</strain>
    </source>
</reference>
<keyword evidence="3" id="KW-1185">Reference proteome</keyword>
<feature type="transmembrane region" description="Helical" evidence="1">
    <location>
        <begin position="51"/>
        <end position="72"/>
    </location>
</feature>
<feature type="transmembrane region" description="Helical" evidence="1">
    <location>
        <begin position="26"/>
        <end position="44"/>
    </location>
</feature>
<keyword evidence="1" id="KW-0812">Transmembrane</keyword>
<evidence type="ECO:0000256" key="1">
    <source>
        <dbReference type="SAM" id="Phobius"/>
    </source>
</evidence>
<evidence type="ECO:0000313" key="3">
    <source>
        <dbReference type="Proteomes" id="UP000316416"/>
    </source>
</evidence>
<keyword evidence="1" id="KW-0472">Membrane</keyword>
<protein>
    <submittedName>
        <fullName evidence="2">DUF2238 domain-containing protein</fullName>
    </submittedName>
</protein>